<evidence type="ECO:0000313" key="1">
    <source>
        <dbReference type="EnsemblPlants" id="AVESA.00010b.r2.1AG0065200.1.CDS"/>
    </source>
</evidence>
<accession>A0ACD5TJQ3</accession>
<evidence type="ECO:0000313" key="2">
    <source>
        <dbReference type="Proteomes" id="UP001732700"/>
    </source>
</evidence>
<reference evidence="1" key="2">
    <citation type="submission" date="2025-09" db="UniProtKB">
        <authorList>
            <consortium name="EnsemblPlants"/>
        </authorList>
    </citation>
    <scope>IDENTIFICATION</scope>
</reference>
<sequence length="282" mass="29979">MSSAVAGSETGPPGPSPGTAQELPMQQPPPQQQQEEVVVAAAEVQPPAPVSVVVAAAEVPAPVSVLTIVISQPEEVTPESKAVAQASPAPLEIGDDSAMAALAAAKEAELTRSDSFDEQCRVCQQKSEEPLVELGCRCRGDLSKAHRTCIDVWFRTRGSNKCEICQQVAVNIPPPETQASTSYWVWRVDSAYGRDRGGRERGWFSPLWVAFAILIGGLLLDVLISVSLGVSTLPVNIIIGVLIILGLGTALRLALECCQEFGSRRSMPRMENMAPSGYHPGV</sequence>
<proteinExistence type="predicted"/>
<organism evidence="1 2">
    <name type="scientific">Avena sativa</name>
    <name type="common">Oat</name>
    <dbReference type="NCBI Taxonomy" id="4498"/>
    <lineage>
        <taxon>Eukaryota</taxon>
        <taxon>Viridiplantae</taxon>
        <taxon>Streptophyta</taxon>
        <taxon>Embryophyta</taxon>
        <taxon>Tracheophyta</taxon>
        <taxon>Spermatophyta</taxon>
        <taxon>Magnoliopsida</taxon>
        <taxon>Liliopsida</taxon>
        <taxon>Poales</taxon>
        <taxon>Poaceae</taxon>
        <taxon>BOP clade</taxon>
        <taxon>Pooideae</taxon>
        <taxon>Poodae</taxon>
        <taxon>Poeae</taxon>
        <taxon>Poeae Chloroplast Group 1 (Aveneae type)</taxon>
        <taxon>Aveninae</taxon>
        <taxon>Avena</taxon>
    </lineage>
</organism>
<protein>
    <submittedName>
        <fullName evidence="1">Uncharacterized protein</fullName>
    </submittedName>
</protein>
<reference evidence="1" key="1">
    <citation type="submission" date="2021-05" db="EMBL/GenBank/DDBJ databases">
        <authorList>
            <person name="Scholz U."/>
            <person name="Mascher M."/>
            <person name="Fiebig A."/>
        </authorList>
    </citation>
    <scope>NUCLEOTIDE SEQUENCE [LARGE SCALE GENOMIC DNA]</scope>
</reference>
<keyword evidence="2" id="KW-1185">Reference proteome</keyword>
<dbReference type="Proteomes" id="UP001732700">
    <property type="component" value="Chromosome 1A"/>
</dbReference>
<name>A0ACD5TJQ3_AVESA</name>
<dbReference type="EnsemblPlants" id="AVESA.00010b.r2.1AG0065200.1">
    <property type="protein sequence ID" value="AVESA.00010b.r2.1AG0065200.1.CDS"/>
    <property type="gene ID" value="AVESA.00010b.r2.1AG0065200"/>
</dbReference>